<feature type="compositionally biased region" description="Acidic residues" evidence="1">
    <location>
        <begin position="490"/>
        <end position="508"/>
    </location>
</feature>
<feature type="compositionally biased region" description="Basic residues" evidence="1">
    <location>
        <begin position="897"/>
        <end position="906"/>
    </location>
</feature>
<feature type="compositionally biased region" description="Polar residues" evidence="1">
    <location>
        <begin position="439"/>
        <end position="449"/>
    </location>
</feature>
<feature type="compositionally biased region" description="Basic and acidic residues" evidence="1">
    <location>
        <begin position="357"/>
        <end position="366"/>
    </location>
</feature>
<evidence type="ECO:0000313" key="2">
    <source>
        <dbReference type="EMBL" id="KAF2448776.1"/>
    </source>
</evidence>
<feature type="compositionally biased region" description="Acidic residues" evidence="1">
    <location>
        <begin position="533"/>
        <end position="553"/>
    </location>
</feature>
<feature type="region of interest" description="Disordered" evidence="1">
    <location>
        <begin position="391"/>
        <end position="573"/>
    </location>
</feature>
<sequence>MPAFSKLLWPFYFTATPTESTHNTSSPHPHQLPDDADLAQDEHSGAYSMSAAPDSGQADMEVAFGFGGDDAKDVVGSVENDHGVQQESGTTKEVAGVVDGRDQETLASGTAPTGTSDKVGPRASRPASGVEDGRDDGQAHYQGPDKIADPTQSEHIIDNPPQVRSEGAIQEQTPDRSHPDGRDDSHPRIKGDLPENEQATDSNRTDDKLAHLTHMSNKPRASEQVDDPYPHEDILLSSPLPSYSCGPAEQKHGPAGHTEPPSEPSSDSVFMQQTNAYFDGKNRASGSHSVLPEDTPNNLLTGAMQDYQEFNKGKDSQNVQPDSTGSEIFPKGLREASHEKKLPKGIRNEPGMQQHSSRLENVRHEGVSYGPIDEALWNGKEGYNSLQQPRLMLRSSPHPPPSFPSSMSNPHNRQILTPRFVPDTPYDAYGSMNPLFTHGYQNTDAQHVSAQPFRKDHLHTQMSMKRKHQEESDEDEEEPEVEDNYSPSESGDDEDSNSDSDSDSDEDVPLMSRKKATEAFARRTRAISSQSEYQDEGSEDQDEDQGEESEDQDGEQRGERSSANKEANSPRKEEMELVQHMDVDTRSPTQDSIKDATEPSPSLTIKLALPSAPAAGLPAIQRSLPVLKPEIAPEAPPTEEISFKLPQYYVEVIPLKTKDDYPEIRVNLPGMIRESLYLTPDHAHQEIHLLKQLFMPGQQSLAEPDPTPMVALLNFHTIATMVLEAYTAYEVGDLEAKAPASSSSSKKKNNDNDTEALDATKDEIFFAVIDRWRVGLTEEALRPSYKLIRGVQEFCDIALDVIYYLAEHGFVEGPQMMRKERSDKGAKKSKDMVGGKKASAGGGSEEDDMSEESTPKKRGRPSKAQSESPAKAKGKKKGVNTLQARKKAKTTPTPKGGAKKQTKGKKVPGVSVTPRKK</sequence>
<evidence type="ECO:0000313" key="3">
    <source>
        <dbReference type="Proteomes" id="UP000799764"/>
    </source>
</evidence>
<feature type="compositionally biased region" description="Basic and acidic residues" evidence="1">
    <location>
        <begin position="173"/>
        <end position="193"/>
    </location>
</feature>
<gene>
    <name evidence="2" type="ORF">P171DRAFT_481821</name>
</gene>
<evidence type="ECO:0000256" key="1">
    <source>
        <dbReference type="SAM" id="MobiDB-lite"/>
    </source>
</evidence>
<feature type="compositionally biased region" description="Polar residues" evidence="1">
    <location>
        <begin position="105"/>
        <end position="116"/>
    </location>
</feature>
<feature type="compositionally biased region" description="Basic and acidic residues" evidence="1">
    <location>
        <begin position="220"/>
        <end position="234"/>
    </location>
</feature>
<name>A0A9P4UFQ2_9PLEO</name>
<dbReference type="AlphaFoldDB" id="A0A9P4UFQ2"/>
<proteinExistence type="predicted"/>
<feature type="compositionally biased region" description="Acidic residues" evidence="1">
    <location>
        <begin position="471"/>
        <end position="483"/>
    </location>
</feature>
<feature type="region of interest" description="Disordered" evidence="1">
    <location>
        <begin position="816"/>
        <end position="917"/>
    </location>
</feature>
<feature type="compositionally biased region" description="Polar residues" evidence="1">
    <location>
        <begin position="264"/>
        <end position="276"/>
    </location>
</feature>
<protein>
    <submittedName>
        <fullName evidence="2">Uncharacterized protein</fullName>
    </submittedName>
</protein>
<accession>A0A9P4UFQ2</accession>
<organism evidence="2 3">
    <name type="scientific">Karstenula rhodostoma CBS 690.94</name>
    <dbReference type="NCBI Taxonomy" id="1392251"/>
    <lineage>
        <taxon>Eukaryota</taxon>
        <taxon>Fungi</taxon>
        <taxon>Dikarya</taxon>
        <taxon>Ascomycota</taxon>
        <taxon>Pezizomycotina</taxon>
        <taxon>Dothideomycetes</taxon>
        <taxon>Pleosporomycetidae</taxon>
        <taxon>Pleosporales</taxon>
        <taxon>Massarineae</taxon>
        <taxon>Didymosphaeriaceae</taxon>
        <taxon>Karstenula</taxon>
    </lineage>
</organism>
<keyword evidence="3" id="KW-1185">Reference proteome</keyword>
<feature type="compositionally biased region" description="Basic residues" evidence="1">
    <location>
        <begin position="872"/>
        <end position="889"/>
    </location>
</feature>
<feature type="compositionally biased region" description="Basic and acidic residues" evidence="1">
    <location>
        <begin position="554"/>
        <end position="573"/>
    </location>
</feature>
<feature type="compositionally biased region" description="Polar residues" evidence="1">
    <location>
        <begin position="316"/>
        <end position="326"/>
    </location>
</feature>
<feature type="compositionally biased region" description="Basic and acidic residues" evidence="1">
    <location>
        <begin position="69"/>
        <end position="84"/>
    </location>
</feature>
<dbReference type="EMBL" id="MU001495">
    <property type="protein sequence ID" value="KAF2448776.1"/>
    <property type="molecule type" value="Genomic_DNA"/>
</dbReference>
<feature type="region of interest" description="Disordered" evidence="1">
    <location>
        <begin position="17"/>
        <end position="366"/>
    </location>
</feature>
<dbReference type="Proteomes" id="UP000799764">
    <property type="component" value="Unassembled WGS sequence"/>
</dbReference>
<reference evidence="2" key="1">
    <citation type="journal article" date="2020" name="Stud. Mycol.">
        <title>101 Dothideomycetes genomes: a test case for predicting lifestyles and emergence of pathogens.</title>
        <authorList>
            <person name="Haridas S."/>
            <person name="Albert R."/>
            <person name="Binder M."/>
            <person name="Bloem J."/>
            <person name="Labutti K."/>
            <person name="Salamov A."/>
            <person name="Andreopoulos B."/>
            <person name="Baker S."/>
            <person name="Barry K."/>
            <person name="Bills G."/>
            <person name="Bluhm B."/>
            <person name="Cannon C."/>
            <person name="Castanera R."/>
            <person name="Culley D."/>
            <person name="Daum C."/>
            <person name="Ezra D."/>
            <person name="Gonzalez J."/>
            <person name="Henrissat B."/>
            <person name="Kuo A."/>
            <person name="Liang C."/>
            <person name="Lipzen A."/>
            <person name="Lutzoni F."/>
            <person name="Magnuson J."/>
            <person name="Mondo S."/>
            <person name="Nolan M."/>
            <person name="Ohm R."/>
            <person name="Pangilinan J."/>
            <person name="Park H.-J."/>
            <person name="Ramirez L."/>
            <person name="Alfaro M."/>
            <person name="Sun H."/>
            <person name="Tritt A."/>
            <person name="Yoshinaga Y."/>
            <person name="Zwiers L.-H."/>
            <person name="Turgeon B."/>
            <person name="Goodwin S."/>
            <person name="Spatafora J."/>
            <person name="Crous P."/>
            <person name="Grigoriev I."/>
        </authorList>
    </citation>
    <scope>NUCLEOTIDE SEQUENCE</scope>
    <source>
        <strain evidence="2">CBS 690.94</strain>
    </source>
</reference>
<feature type="compositionally biased region" description="Basic and acidic residues" evidence="1">
    <location>
        <begin position="817"/>
        <end position="834"/>
    </location>
</feature>
<feature type="compositionally biased region" description="Basic and acidic residues" evidence="1">
    <location>
        <begin position="332"/>
        <end position="342"/>
    </location>
</feature>
<comment type="caution">
    <text evidence="2">The sequence shown here is derived from an EMBL/GenBank/DDBJ whole genome shotgun (WGS) entry which is preliminary data.</text>
</comment>
<dbReference type="OrthoDB" id="3796908at2759"/>
<feature type="compositionally biased region" description="Polar residues" evidence="1">
    <location>
        <begin position="17"/>
        <end position="28"/>
    </location>
</feature>